<keyword evidence="5" id="KW-0053">Apoptosis</keyword>
<dbReference type="Pfam" id="PF14721">
    <property type="entry name" value="AIF_C"/>
    <property type="match status" value="1"/>
</dbReference>
<dbReference type="PANTHER" id="PTHR43557:SF4">
    <property type="entry name" value="APOPTOSIS-INDUCING FACTOR 1, MITOCHONDRIAL"/>
    <property type="match status" value="1"/>
</dbReference>
<evidence type="ECO:0000256" key="5">
    <source>
        <dbReference type="ARBA" id="ARBA00022703"/>
    </source>
</evidence>
<evidence type="ECO:0000256" key="9">
    <source>
        <dbReference type="ARBA" id="ARBA00023027"/>
    </source>
</evidence>
<dbReference type="AlphaFoldDB" id="A0ABD0SX72"/>
<dbReference type="Proteomes" id="UP001549921">
    <property type="component" value="Unassembled WGS sequence"/>
</dbReference>
<keyword evidence="6" id="KW-0274">FAD</keyword>
<dbReference type="InterPro" id="IPR016156">
    <property type="entry name" value="FAD/NAD-linked_Rdtase_dimer_sf"/>
</dbReference>
<dbReference type="InterPro" id="IPR050446">
    <property type="entry name" value="FAD-oxidoreductase/Apoptosis"/>
</dbReference>
<reference evidence="15 16" key="1">
    <citation type="submission" date="2024-06" db="EMBL/GenBank/DDBJ databases">
        <title>A chromosome-level genome assembly of beet webworm, Loxostege sticticalis.</title>
        <authorList>
            <person name="Zhang Y."/>
        </authorList>
    </citation>
    <scope>NUCLEOTIDE SEQUENCE [LARGE SCALE GENOMIC DNA]</scope>
    <source>
        <strain evidence="15">AQ028</strain>
        <tissue evidence="15">Male pupae</tissue>
    </source>
</reference>
<feature type="region of interest" description="Disordered" evidence="12">
    <location>
        <begin position="50"/>
        <end position="95"/>
    </location>
</feature>
<evidence type="ECO:0000313" key="15">
    <source>
        <dbReference type="EMBL" id="KAL0830235.1"/>
    </source>
</evidence>
<evidence type="ECO:0000256" key="10">
    <source>
        <dbReference type="ARBA" id="ARBA00023128"/>
    </source>
</evidence>
<dbReference type="InterPro" id="IPR023753">
    <property type="entry name" value="FAD/NAD-binding_dom"/>
</dbReference>
<dbReference type="InterPro" id="IPR036188">
    <property type="entry name" value="FAD/NAD-bd_sf"/>
</dbReference>
<dbReference type="PANTHER" id="PTHR43557">
    <property type="entry name" value="APOPTOSIS-INDUCING FACTOR 1"/>
    <property type="match status" value="1"/>
</dbReference>
<evidence type="ECO:0000256" key="6">
    <source>
        <dbReference type="ARBA" id="ARBA00022827"/>
    </source>
</evidence>
<protein>
    <recommendedName>
        <fullName evidence="17">Apoptosis-inducing factor 1, mitochondrial</fullName>
    </recommendedName>
</protein>
<dbReference type="InterPro" id="IPR029324">
    <property type="entry name" value="AIF_C"/>
</dbReference>
<organism evidence="15 16">
    <name type="scientific">Loxostege sticticalis</name>
    <name type="common">Beet webworm moth</name>
    <dbReference type="NCBI Taxonomy" id="481309"/>
    <lineage>
        <taxon>Eukaryota</taxon>
        <taxon>Metazoa</taxon>
        <taxon>Ecdysozoa</taxon>
        <taxon>Arthropoda</taxon>
        <taxon>Hexapoda</taxon>
        <taxon>Insecta</taxon>
        <taxon>Pterygota</taxon>
        <taxon>Neoptera</taxon>
        <taxon>Endopterygota</taxon>
        <taxon>Lepidoptera</taxon>
        <taxon>Glossata</taxon>
        <taxon>Ditrysia</taxon>
        <taxon>Pyraloidea</taxon>
        <taxon>Crambidae</taxon>
        <taxon>Pyraustinae</taxon>
        <taxon>Loxostege</taxon>
    </lineage>
</organism>
<dbReference type="SUPFAM" id="SSF55424">
    <property type="entry name" value="FAD/NAD-linked reductases, dimerisation (C-terminal) domain"/>
    <property type="match status" value="1"/>
</dbReference>
<name>A0ABD0SX72_LOXSC</name>
<dbReference type="PRINTS" id="PR00368">
    <property type="entry name" value="FADPNR"/>
</dbReference>
<evidence type="ECO:0000313" key="16">
    <source>
        <dbReference type="Proteomes" id="UP001549921"/>
    </source>
</evidence>
<feature type="domain" description="Mitochondrial apoptosis-inducing factor C-terminal" evidence="14">
    <location>
        <begin position="499"/>
        <end position="641"/>
    </location>
</feature>
<dbReference type="GO" id="GO:0016491">
    <property type="term" value="F:oxidoreductase activity"/>
    <property type="evidence" value="ECO:0007669"/>
    <property type="project" value="UniProtKB-KW"/>
</dbReference>
<gene>
    <name evidence="15" type="ORF">ABMA28_003681</name>
</gene>
<comment type="catalytic activity">
    <reaction evidence="11">
        <text>A + NADH + H(+) = AH2 + NAD(+)</text>
        <dbReference type="Rhea" id="RHEA:11356"/>
        <dbReference type="ChEBI" id="CHEBI:13193"/>
        <dbReference type="ChEBI" id="CHEBI:15378"/>
        <dbReference type="ChEBI" id="CHEBI:17499"/>
        <dbReference type="ChEBI" id="CHEBI:57540"/>
        <dbReference type="ChEBI" id="CHEBI:57945"/>
    </reaction>
</comment>
<comment type="similarity">
    <text evidence="3">Belongs to the FAD-dependent oxidoreductase family.</text>
</comment>
<dbReference type="Gene3D" id="3.30.390.30">
    <property type="match status" value="1"/>
</dbReference>
<evidence type="ECO:0000256" key="2">
    <source>
        <dbReference type="ARBA" id="ARBA00004173"/>
    </source>
</evidence>
<comment type="subcellular location">
    <subcellularLocation>
        <location evidence="2">Mitochondrion</location>
    </subcellularLocation>
</comment>
<evidence type="ECO:0000259" key="13">
    <source>
        <dbReference type="Pfam" id="PF07992"/>
    </source>
</evidence>
<evidence type="ECO:0000256" key="11">
    <source>
        <dbReference type="ARBA" id="ARBA00047786"/>
    </source>
</evidence>
<sequence length="661" mass="70624">MLRAVSSIYIESQALELLTTARRDVFKLFRTSFSSTPLAYQRTRKIKPYRTTVLTSTGSQADNTHKEALGEGGARPPPPPARPPPPPPRPPHNPRQAWTVAAAALALTASIGGVYFYRKLNDEDKEPPAPGDVGAGEQKVGEAAPEAYPRRGAEFPARVQYLLVGGGTASFAAMRAIRSARPDAQVLIVGEEPALPYMRPPLSKELWREPELARAADHFEALTFRQWNGKRRSVVYEPRAFYAPVERLAAGEGGACVARGWRVVRLDVARHEAELRAADGEAATLRYDKCLVATGVRARRAEALRPARDSGRVLTLRSAADAARLASLLDRPETMHVAIVGGGFLASELSASLAERLRGTGARVTQVFREAAPMAGVLPDYLAAEAARRLQRAGVHLQAESEVVDAAADAAAVTLRLAGGAALEAQLVVECVGSEVDLALAAASALEAHPELGGLLVNAELQARADVWAAGDVACFYDVALGRRRVEHHDHAVVSGRLAGENMAAVNPPKHYTHQSMFWSDLGPDLGYEAIGIIDSRLPTVGVFSADAVADATAEAVPATLAVAAAAGGDAPLQMVAAETPLKASGDEVALVPGAKASSAGDATAKRYERGVVFYLREKRIVGVLLWNLFNRMHVARQVLAQGEFEDLFEVAKLFTLNEDE</sequence>
<comment type="caution">
    <text evidence="15">The sequence shown here is derived from an EMBL/GenBank/DDBJ whole genome shotgun (WGS) entry which is preliminary data.</text>
</comment>
<dbReference type="EMBL" id="JBEDNZ010000014">
    <property type="protein sequence ID" value="KAL0830235.1"/>
    <property type="molecule type" value="Genomic_DNA"/>
</dbReference>
<dbReference type="GO" id="GO:0005739">
    <property type="term" value="C:mitochondrion"/>
    <property type="evidence" value="ECO:0007669"/>
    <property type="project" value="UniProtKB-SubCell"/>
</dbReference>
<keyword evidence="9" id="KW-0520">NAD</keyword>
<evidence type="ECO:0000256" key="4">
    <source>
        <dbReference type="ARBA" id="ARBA00022630"/>
    </source>
</evidence>
<dbReference type="SMART" id="SM01353">
    <property type="entry name" value="AIF_C"/>
    <property type="match status" value="1"/>
</dbReference>
<evidence type="ECO:0000256" key="12">
    <source>
        <dbReference type="SAM" id="MobiDB-lite"/>
    </source>
</evidence>
<dbReference type="Pfam" id="PF07992">
    <property type="entry name" value="Pyr_redox_2"/>
    <property type="match status" value="1"/>
</dbReference>
<feature type="compositionally biased region" description="Pro residues" evidence="12">
    <location>
        <begin position="75"/>
        <end position="93"/>
    </location>
</feature>
<evidence type="ECO:0000256" key="1">
    <source>
        <dbReference type="ARBA" id="ARBA00001974"/>
    </source>
</evidence>
<dbReference type="SUPFAM" id="SSF51905">
    <property type="entry name" value="FAD/NAD(P)-binding domain"/>
    <property type="match status" value="2"/>
</dbReference>
<comment type="cofactor">
    <cofactor evidence="1">
        <name>FAD</name>
        <dbReference type="ChEBI" id="CHEBI:57692"/>
    </cofactor>
</comment>
<dbReference type="Gene3D" id="3.50.50.60">
    <property type="entry name" value="FAD/NAD(P)-binding domain"/>
    <property type="match status" value="2"/>
</dbReference>
<feature type="domain" description="FAD/NAD(P)-binding" evidence="13">
    <location>
        <begin position="160"/>
        <end position="495"/>
    </location>
</feature>
<accession>A0ABD0SX72</accession>
<evidence type="ECO:0008006" key="17">
    <source>
        <dbReference type="Google" id="ProtNLM"/>
    </source>
</evidence>
<evidence type="ECO:0000256" key="3">
    <source>
        <dbReference type="ARBA" id="ARBA00006442"/>
    </source>
</evidence>
<evidence type="ECO:0000259" key="14">
    <source>
        <dbReference type="Pfam" id="PF14721"/>
    </source>
</evidence>
<keyword evidence="10" id="KW-0496">Mitochondrion</keyword>
<dbReference type="GO" id="GO:0006915">
    <property type="term" value="P:apoptotic process"/>
    <property type="evidence" value="ECO:0007669"/>
    <property type="project" value="UniProtKB-KW"/>
</dbReference>
<keyword evidence="7" id="KW-0809">Transit peptide</keyword>
<keyword evidence="8" id="KW-0560">Oxidoreductase</keyword>
<feature type="compositionally biased region" description="Polar residues" evidence="12">
    <location>
        <begin position="52"/>
        <end position="62"/>
    </location>
</feature>
<feature type="region of interest" description="Disordered" evidence="12">
    <location>
        <begin position="123"/>
        <end position="144"/>
    </location>
</feature>
<keyword evidence="4" id="KW-0285">Flavoprotein</keyword>
<evidence type="ECO:0000256" key="8">
    <source>
        <dbReference type="ARBA" id="ARBA00023002"/>
    </source>
</evidence>
<proteinExistence type="inferred from homology"/>
<evidence type="ECO:0000256" key="7">
    <source>
        <dbReference type="ARBA" id="ARBA00022946"/>
    </source>
</evidence>